<dbReference type="Proteomes" id="UP000585474">
    <property type="component" value="Unassembled WGS sequence"/>
</dbReference>
<reference evidence="2 3" key="1">
    <citation type="submission" date="2019-07" db="EMBL/GenBank/DDBJ databases">
        <title>De Novo Assembly of kiwifruit Actinidia rufa.</title>
        <authorList>
            <person name="Sugita-Konishi S."/>
            <person name="Sato K."/>
            <person name="Mori E."/>
            <person name="Abe Y."/>
            <person name="Kisaki G."/>
            <person name="Hamano K."/>
            <person name="Suezawa K."/>
            <person name="Otani M."/>
            <person name="Fukuda T."/>
            <person name="Manabe T."/>
            <person name="Gomi K."/>
            <person name="Tabuchi M."/>
            <person name="Akimitsu K."/>
            <person name="Kataoka I."/>
        </authorList>
    </citation>
    <scope>NUCLEOTIDE SEQUENCE [LARGE SCALE GENOMIC DNA]</scope>
    <source>
        <strain evidence="3">cv. Fuchu</strain>
    </source>
</reference>
<comment type="caution">
    <text evidence="2">The sequence shown here is derived from an EMBL/GenBank/DDBJ whole genome shotgun (WGS) entry which is preliminary data.</text>
</comment>
<dbReference type="OrthoDB" id="10009287at2759"/>
<feature type="compositionally biased region" description="Polar residues" evidence="1">
    <location>
        <begin position="99"/>
        <end position="111"/>
    </location>
</feature>
<feature type="region of interest" description="Disordered" evidence="1">
    <location>
        <begin position="83"/>
        <end position="120"/>
    </location>
</feature>
<name>A0A7J0EVR1_9ERIC</name>
<accession>A0A7J0EVR1</accession>
<sequence>MVWVFLASNTWCGLKGEENDERVGRGEMKIGLVAIFEGMASRFGNSGQRAIEGEIEDERLKGEERETRENANQMVSDISHLVQRQANGAIEGPARVEAQASSEIESPTNEAHNSESENDG</sequence>
<proteinExistence type="predicted"/>
<evidence type="ECO:0000256" key="1">
    <source>
        <dbReference type="SAM" id="MobiDB-lite"/>
    </source>
</evidence>
<evidence type="ECO:0000313" key="3">
    <source>
        <dbReference type="Proteomes" id="UP000585474"/>
    </source>
</evidence>
<organism evidence="2 3">
    <name type="scientific">Actinidia rufa</name>
    <dbReference type="NCBI Taxonomy" id="165716"/>
    <lineage>
        <taxon>Eukaryota</taxon>
        <taxon>Viridiplantae</taxon>
        <taxon>Streptophyta</taxon>
        <taxon>Embryophyta</taxon>
        <taxon>Tracheophyta</taxon>
        <taxon>Spermatophyta</taxon>
        <taxon>Magnoliopsida</taxon>
        <taxon>eudicotyledons</taxon>
        <taxon>Gunneridae</taxon>
        <taxon>Pentapetalae</taxon>
        <taxon>asterids</taxon>
        <taxon>Ericales</taxon>
        <taxon>Actinidiaceae</taxon>
        <taxon>Actinidia</taxon>
    </lineage>
</organism>
<dbReference type="AlphaFoldDB" id="A0A7J0EVR1"/>
<gene>
    <name evidence="2" type="ORF">Acr_06g0016270</name>
</gene>
<keyword evidence="3" id="KW-1185">Reference proteome</keyword>
<protein>
    <submittedName>
        <fullName evidence="2">Uncharacterized protein</fullName>
    </submittedName>
</protein>
<dbReference type="EMBL" id="BJWL01000006">
    <property type="protein sequence ID" value="GFY89687.1"/>
    <property type="molecule type" value="Genomic_DNA"/>
</dbReference>
<evidence type="ECO:0000313" key="2">
    <source>
        <dbReference type="EMBL" id="GFY89687.1"/>
    </source>
</evidence>